<evidence type="ECO:0000256" key="4">
    <source>
        <dbReference type="ARBA" id="ARBA00022475"/>
    </source>
</evidence>
<keyword evidence="11" id="KW-1185">Reference proteome</keyword>
<dbReference type="Proteomes" id="UP000076088">
    <property type="component" value="Plasmid unnamed1"/>
</dbReference>
<dbReference type="InterPro" id="IPR047817">
    <property type="entry name" value="ABC2_TM_bact-type"/>
</dbReference>
<comment type="subcellular location">
    <subcellularLocation>
        <location evidence="1">Cell membrane</location>
        <topology evidence="1">Multi-pass membrane protein</topology>
    </subcellularLocation>
</comment>
<evidence type="ECO:0000256" key="8">
    <source>
        <dbReference type="SAM" id="Phobius"/>
    </source>
</evidence>
<keyword evidence="6 8" id="KW-1133">Transmembrane helix</keyword>
<dbReference type="GO" id="GO:0005886">
    <property type="term" value="C:plasma membrane"/>
    <property type="evidence" value="ECO:0007669"/>
    <property type="project" value="UniProtKB-SubCell"/>
</dbReference>
<geneLocation type="plasmid" evidence="10 11">
    <name>unnamed1</name>
</geneLocation>
<protein>
    <recommendedName>
        <fullName evidence="9">ABC transmembrane type-2 domain-containing protein</fullName>
    </recommendedName>
</protein>
<feature type="transmembrane region" description="Helical" evidence="8">
    <location>
        <begin position="338"/>
        <end position="361"/>
    </location>
</feature>
<proteinExistence type="inferred from homology"/>
<keyword evidence="5 8" id="KW-0812">Transmembrane</keyword>
<dbReference type="Gene3D" id="3.40.1710.10">
    <property type="entry name" value="abc type-2 transporter like domain"/>
    <property type="match status" value="1"/>
</dbReference>
<dbReference type="AlphaFoldDB" id="A0AAC9FHJ0"/>
<feature type="transmembrane region" description="Helical" evidence="8">
    <location>
        <begin position="25"/>
        <end position="45"/>
    </location>
</feature>
<evidence type="ECO:0000256" key="5">
    <source>
        <dbReference type="ARBA" id="ARBA00022692"/>
    </source>
</evidence>
<dbReference type="PANTHER" id="PTHR30294">
    <property type="entry name" value="MEMBRANE COMPONENT OF ABC TRANSPORTER YHHJ-RELATED"/>
    <property type="match status" value="1"/>
</dbReference>
<name>A0AAC9FHJ0_SPHMC</name>
<comment type="similarity">
    <text evidence="2">Belongs to the ABC-2 integral membrane protein family.</text>
</comment>
<keyword evidence="3" id="KW-0813">Transport</keyword>
<feature type="transmembrane region" description="Helical" evidence="8">
    <location>
        <begin position="173"/>
        <end position="197"/>
    </location>
</feature>
<feature type="domain" description="ABC transmembrane type-2" evidence="9">
    <location>
        <begin position="120"/>
        <end position="367"/>
    </location>
</feature>
<reference evidence="11" key="1">
    <citation type="submission" date="2015-11" db="EMBL/GenBank/DDBJ databases">
        <title>Complete genome sequence of a polyethylene-glycol degrader Sphingopyxis macrogoltabida 203N (NBRC 111659).</title>
        <authorList>
            <person name="Yoshiyuki O."/>
            <person name="Shouta N."/>
            <person name="Nagata Y."/>
            <person name="Numata M."/>
            <person name="Tsuchikane K."/>
            <person name="Hosoyama A."/>
            <person name="Yamazoe A."/>
            <person name="Tsuda M."/>
            <person name="Fujita N."/>
            <person name="Kawai F."/>
        </authorList>
    </citation>
    <scope>NUCLEOTIDE SEQUENCE [LARGE SCALE GENOMIC DNA]</scope>
    <source>
        <strain evidence="11">203N</strain>
        <plasmid evidence="11">unnamed1</plasmid>
    </source>
</reference>
<evidence type="ECO:0000256" key="2">
    <source>
        <dbReference type="ARBA" id="ARBA00007783"/>
    </source>
</evidence>
<dbReference type="Pfam" id="PF12698">
    <property type="entry name" value="ABC2_membrane_3"/>
    <property type="match status" value="1"/>
</dbReference>
<dbReference type="RefSeq" id="WP_054734778.1">
    <property type="nucleotide sequence ID" value="NZ_CP009430.1"/>
</dbReference>
<dbReference type="PANTHER" id="PTHR30294:SF29">
    <property type="entry name" value="MULTIDRUG ABC TRANSPORTER PERMEASE YBHS-RELATED"/>
    <property type="match status" value="1"/>
</dbReference>
<dbReference type="InterPro" id="IPR013525">
    <property type="entry name" value="ABC2_TM"/>
</dbReference>
<keyword evidence="4" id="KW-1003">Cell membrane</keyword>
<feature type="transmembrane region" description="Helical" evidence="8">
    <location>
        <begin position="253"/>
        <end position="275"/>
    </location>
</feature>
<feature type="transmembrane region" description="Helical" evidence="8">
    <location>
        <begin position="223"/>
        <end position="247"/>
    </location>
</feature>
<dbReference type="KEGG" id="smaz:LH19_26825"/>
<organism evidence="10 11">
    <name type="scientific">Sphingopyxis macrogoltabida</name>
    <name type="common">Sphingomonas macrogoltabidus</name>
    <dbReference type="NCBI Taxonomy" id="33050"/>
    <lineage>
        <taxon>Bacteria</taxon>
        <taxon>Pseudomonadati</taxon>
        <taxon>Pseudomonadota</taxon>
        <taxon>Alphaproteobacteria</taxon>
        <taxon>Sphingomonadales</taxon>
        <taxon>Sphingomonadaceae</taxon>
        <taxon>Sphingopyxis</taxon>
    </lineage>
</organism>
<evidence type="ECO:0000259" key="9">
    <source>
        <dbReference type="PROSITE" id="PS51012"/>
    </source>
</evidence>
<dbReference type="PROSITE" id="PS51012">
    <property type="entry name" value="ABC_TM2"/>
    <property type="match status" value="1"/>
</dbReference>
<accession>A0AAC9FHJ0</accession>
<dbReference type="EMBL" id="CP013345">
    <property type="protein sequence ID" value="AMU92653.1"/>
    <property type="molecule type" value="Genomic_DNA"/>
</dbReference>
<evidence type="ECO:0000256" key="7">
    <source>
        <dbReference type="ARBA" id="ARBA00023136"/>
    </source>
</evidence>
<feature type="transmembrane region" description="Helical" evidence="8">
    <location>
        <begin position="287"/>
        <end position="304"/>
    </location>
</feature>
<evidence type="ECO:0000313" key="11">
    <source>
        <dbReference type="Proteomes" id="UP000076088"/>
    </source>
</evidence>
<evidence type="ECO:0000256" key="6">
    <source>
        <dbReference type="ARBA" id="ARBA00022989"/>
    </source>
</evidence>
<dbReference type="InterPro" id="IPR051449">
    <property type="entry name" value="ABC-2_transporter_component"/>
</dbReference>
<keyword evidence="7 8" id="KW-0472">Membrane</keyword>
<gene>
    <name evidence="10" type="ORF">ATM17_30820</name>
</gene>
<sequence length="369" mass="39801">MSRIDPRRLAALVTKEGKQIVRDPSTFLIAFVLPMILLFLFGYAVSLDTSRTRIAVVIQDSSAPALDLAQSYAHSPYFDVTFTRAVAAARPMIVDGRVRGIIVIPADFGIGVKQGRAPAVQVITDGSQPNTANFVAAYAEGVRAAWASGDAGAGPQVNLSARYWYNPGLRSRYFLVPGSIAIVMTMIGTLLTALVVAREWERGTMEAMMATPISMAEFIVSKVLPYFLLALISMSLCTILAVFVFGVPFRGSVLALLAIASAFLMPALGLGLFISAATKNQFVASQIALLSAFLPTFLLSGFIFEISSMPWPIQAITYAVPARYLIPSLQTVFLAGDLWGLILPNIAIMLAFGLGFFLLAFRATRRSLD</sequence>
<evidence type="ECO:0000256" key="3">
    <source>
        <dbReference type="ARBA" id="ARBA00022448"/>
    </source>
</evidence>
<evidence type="ECO:0000313" key="10">
    <source>
        <dbReference type="EMBL" id="AMU92653.1"/>
    </source>
</evidence>
<keyword evidence="10" id="KW-0614">Plasmid</keyword>
<reference evidence="10 11" key="2">
    <citation type="journal article" date="2016" name="Genome Announc.">
        <title>Complete Genome Sequence of Sphingopyxis macrogoltabida Strain 203N (NBRC 111659), a Polyethylene Glycol Degrader.</title>
        <authorList>
            <person name="Ohtsubo Y."/>
            <person name="Nonoyama S."/>
            <person name="Nagata Y."/>
            <person name="Numata M."/>
            <person name="Tsuchikane K."/>
            <person name="Hosoyama A."/>
            <person name="Yamazoe A."/>
            <person name="Tsuda M."/>
            <person name="Fujita N."/>
            <person name="Kawai F."/>
        </authorList>
    </citation>
    <scope>NUCLEOTIDE SEQUENCE [LARGE SCALE GENOMIC DNA]</scope>
    <source>
        <strain evidence="10 11">203N</strain>
    </source>
</reference>
<evidence type="ECO:0000256" key="1">
    <source>
        <dbReference type="ARBA" id="ARBA00004651"/>
    </source>
</evidence>
<dbReference type="GO" id="GO:0140359">
    <property type="term" value="F:ABC-type transporter activity"/>
    <property type="evidence" value="ECO:0007669"/>
    <property type="project" value="InterPro"/>
</dbReference>